<proteinExistence type="predicted"/>
<dbReference type="EMBL" id="KN829827">
    <property type="protein sequence ID" value="KIK73365.1"/>
    <property type="molecule type" value="Genomic_DNA"/>
</dbReference>
<protein>
    <submittedName>
        <fullName evidence="1">Uncharacterized protein</fullName>
    </submittedName>
</protein>
<dbReference type="InParanoid" id="A0A0D0D8G2"/>
<accession>A0A0D0D8G2</accession>
<dbReference type="Proteomes" id="UP000054538">
    <property type="component" value="Unassembled WGS sequence"/>
</dbReference>
<dbReference type="HOGENOM" id="CLU_2794685_0_0_1"/>
<dbReference type="OrthoDB" id="3237158at2759"/>
<gene>
    <name evidence="1" type="ORF">PAXRUDRAFT_20936</name>
</gene>
<keyword evidence="2" id="KW-1185">Reference proteome</keyword>
<name>A0A0D0D8G2_9AGAM</name>
<sequence>MSTIMKIANIETTTTIWEFDPTLPRNRVLGDSLDVVAAVCTLAIKIQCSGQCIGYFQMLQAKCGIDPPLVIPLHSNI</sequence>
<dbReference type="AlphaFoldDB" id="A0A0D0D8G2"/>
<evidence type="ECO:0000313" key="2">
    <source>
        <dbReference type="Proteomes" id="UP000054538"/>
    </source>
</evidence>
<evidence type="ECO:0000313" key="1">
    <source>
        <dbReference type="EMBL" id="KIK73365.1"/>
    </source>
</evidence>
<reference evidence="2" key="2">
    <citation type="submission" date="2015-01" db="EMBL/GenBank/DDBJ databases">
        <title>Evolutionary Origins and Diversification of the Mycorrhizal Mutualists.</title>
        <authorList>
            <consortium name="DOE Joint Genome Institute"/>
            <consortium name="Mycorrhizal Genomics Consortium"/>
            <person name="Kohler A."/>
            <person name="Kuo A."/>
            <person name="Nagy L.G."/>
            <person name="Floudas D."/>
            <person name="Copeland A."/>
            <person name="Barry K.W."/>
            <person name="Cichocki N."/>
            <person name="Veneault-Fourrey C."/>
            <person name="LaButti K."/>
            <person name="Lindquist E.A."/>
            <person name="Lipzen A."/>
            <person name="Lundell T."/>
            <person name="Morin E."/>
            <person name="Murat C."/>
            <person name="Riley R."/>
            <person name="Ohm R."/>
            <person name="Sun H."/>
            <person name="Tunlid A."/>
            <person name="Henrissat B."/>
            <person name="Grigoriev I.V."/>
            <person name="Hibbett D.S."/>
            <person name="Martin F."/>
        </authorList>
    </citation>
    <scope>NUCLEOTIDE SEQUENCE [LARGE SCALE GENOMIC DNA]</scope>
    <source>
        <strain evidence="2">Ve08.2h10</strain>
    </source>
</reference>
<reference evidence="1 2" key="1">
    <citation type="submission" date="2014-04" db="EMBL/GenBank/DDBJ databases">
        <authorList>
            <consortium name="DOE Joint Genome Institute"/>
            <person name="Kuo A."/>
            <person name="Kohler A."/>
            <person name="Jargeat P."/>
            <person name="Nagy L.G."/>
            <person name="Floudas D."/>
            <person name="Copeland A."/>
            <person name="Barry K.W."/>
            <person name="Cichocki N."/>
            <person name="Veneault-Fourrey C."/>
            <person name="LaButti K."/>
            <person name="Lindquist E.A."/>
            <person name="Lipzen A."/>
            <person name="Lundell T."/>
            <person name="Morin E."/>
            <person name="Murat C."/>
            <person name="Sun H."/>
            <person name="Tunlid A."/>
            <person name="Henrissat B."/>
            <person name="Grigoriev I.V."/>
            <person name="Hibbett D.S."/>
            <person name="Martin F."/>
            <person name="Nordberg H.P."/>
            <person name="Cantor M.N."/>
            <person name="Hua S.X."/>
        </authorList>
    </citation>
    <scope>NUCLEOTIDE SEQUENCE [LARGE SCALE GENOMIC DNA]</scope>
    <source>
        <strain evidence="1 2">Ve08.2h10</strain>
    </source>
</reference>
<organism evidence="1 2">
    <name type="scientific">Paxillus rubicundulus Ve08.2h10</name>
    <dbReference type="NCBI Taxonomy" id="930991"/>
    <lineage>
        <taxon>Eukaryota</taxon>
        <taxon>Fungi</taxon>
        <taxon>Dikarya</taxon>
        <taxon>Basidiomycota</taxon>
        <taxon>Agaricomycotina</taxon>
        <taxon>Agaricomycetes</taxon>
        <taxon>Agaricomycetidae</taxon>
        <taxon>Boletales</taxon>
        <taxon>Paxilineae</taxon>
        <taxon>Paxillaceae</taxon>
        <taxon>Paxillus</taxon>
    </lineage>
</organism>